<dbReference type="RefSeq" id="WP_342070335.1">
    <property type="nucleotide sequence ID" value="NZ_CP151762.1"/>
</dbReference>
<accession>A0AAN0M2I2</accession>
<evidence type="ECO:0000313" key="1">
    <source>
        <dbReference type="EMBL" id="WZU63964.1"/>
    </source>
</evidence>
<dbReference type="AlphaFoldDB" id="A0AAN0M2I2"/>
<reference evidence="1 2" key="1">
    <citation type="submission" date="2024-04" db="EMBL/GenBank/DDBJ databases">
        <title>Phylogenomic analyses of a clade within the roseobacter group suggest taxonomic reassignments of species of the genera Aestuariivita, Citreicella, Loktanella, Nautella, Pelagibaca, Ruegeria, Thalassobius, Thiobacimonas and Tropicibacter, and the proposal o.</title>
        <authorList>
            <person name="Jeon C.O."/>
        </authorList>
    </citation>
    <scope>NUCLEOTIDE SEQUENCE [LARGE SCALE GENOMIC DNA]</scope>
    <source>
        <strain evidence="1 2">G8-12</strain>
    </source>
</reference>
<dbReference type="SUPFAM" id="SSF52833">
    <property type="entry name" value="Thioredoxin-like"/>
    <property type="match status" value="1"/>
</dbReference>
<protein>
    <recommendedName>
        <fullName evidence="3">Regulatory protein SoxS</fullName>
    </recommendedName>
</protein>
<dbReference type="KEGG" id="yag:AABB28_01170"/>
<proteinExistence type="predicted"/>
<organism evidence="1 2">
    <name type="scientific">Yoonia algicola</name>
    <dbReference type="NCBI Taxonomy" id="3137368"/>
    <lineage>
        <taxon>Bacteria</taxon>
        <taxon>Pseudomonadati</taxon>
        <taxon>Pseudomonadota</taxon>
        <taxon>Alphaproteobacteria</taxon>
        <taxon>Rhodobacterales</taxon>
        <taxon>Paracoccaceae</taxon>
        <taxon>Yoonia</taxon>
    </lineage>
</organism>
<sequence length="132" mass="14641">MFNTKASFIIRLAIAALAAIVMSVAIARAEVQLMMAEEPGCMWCARWNAEIGPIYPKTDEGAAAPLRRVNLLDPLPADIVLARRINYTPTFVLLVEGIEINRIEGYPGEDFFWGILAHMLEQEGIVLAKVEK</sequence>
<dbReference type="Proteomes" id="UP001451782">
    <property type="component" value="Chromosome"/>
</dbReference>
<keyword evidence="2" id="KW-1185">Reference proteome</keyword>
<evidence type="ECO:0008006" key="3">
    <source>
        <dbReference type="Google" id="ProtNLM"/>
    </source>
</evidence>
<dbReference type="Gene3D" id="3.40.30.10">
    <property type="entry name" value="Glutaredoxin"/>
    <property type="match status" value="1"/>
</dbReference>
<dbReference type="EMBL" id="CP151762">
    <property type="protein sequence ID" value="WZU63964.1"/>
    <property type="molecule type" value="Genomic_DNA"/>
</dbReference>
<evidence type="ECO:0000313" key="2">
    <source>
        <dbReference type="Proteomes" id="UP001451782"/>
    </source>
</evidence>
<gene>
    <name evidence="1" type="ORF">AABB28_01170</name>
</gene>
<name>A0AAN0M2I2_9RHOB</name>
<dbReference type="InterPro" id="IPR036249">
    <property type="entry name" value="Thioredoxin-like_sf"/>
</dbReference>